<reference evidence="2 3" key="1">
    <citation type="submission" date="2019-12" db="EMBL/GenBank/DDBJ databases">
        <title>Isolation and characterization of three novel carbon monoxide-oxidizing members of Halobacteria from salione crusts and soils.</title>
        <authorList>
            <person name="Myers M.R."/>
            <person name="King G.M."/>
        </authorList>
    </citation>
    <scope>NUCLEOTIDE SEQUENCE [LARGE SCALE GENOMIC DNA]</scope>
    <source>
        <strain evidence="2 3">PCN9</strain>
    </source>
</reference>
<evidence type="ECO:0000256" key="1">
    <source>
        <dbReference type="SAM" id="MobiDB-lite"/>
    </source>
</evidence>
<dbReference type="InterPro" id="IPR055959">
    <property type="entry name" value="DUF7537"/>
</dbReference>
<organism evidence="2 3">
    <name type="scientific">Halobacterium bonnevillei</name>
    <dbReference type="NCBI Taxonomy" id="2692200"/>
    <lineage>
        <taxon>Archaea</taxon>
        <taxon>Methanobacteriati</taxon>
        <taxon>Methanobacteriota</taxon>
        <taxon>Stenosarchaea group</taxon>
        <taxon>Halobacteria</taxon>
        <taxon>Halobacteriales</taxon>
        <taxon>Halobacteriaceae</taxon>
        <taxon>Halobacterium</taxon>
    </lineage>
</organism>
<comment type="caution">
    <text evidence="2">The sequence shown here is derived from an EMBL/GenBank/DDBJ whole genome shotgun (WGS) entry which is preliminary data.</text>
</comment>
<name>A0A6B0SMA9_9EURY</name>
<sequence length="264" mass="27868">MRKQIAAIAVASLLIFAGCSAGGDGGTTTAAPETTTVPGDTTTGTDDGPIYDSPLDAATVADNHESAIRDAGTFTLESTSNQSQGDQSFSVTSSVAADVSTGEYFSEQNASNRLVQTYGYGNGTAYQRLQFSGETQYMIPQQSPNASQLASGDLQSFVNAFEFEHAGTESVDGTTTDVYEASGFESLNQSAPGFGDLDEENVTSIDARVYVAEDGLVKQFEYGLTVDTDQGEASIAIEQRYVDVGSTTVEQPPWLDEARENTSE</sequence>
<proteinExistence type="predicted"/>
<evidence type="ECO:0000313" key="2">
    <source>
        <dbReference type="EMBL" id="MXR20653.1"/>
    </source>
</evidence>
<evidence type="ECO:0000313" key="3">
    <source>
        <dbReference type="Proteomes" id="UP000471521"/>
    </source>
</evidence>
<feature type="compositionally biased region" description="Low complexity" evidence="1">
    <location>
        <begin position="27"/>
        <end position="48"/>
    </location>
</feature>
<dbReference type="Pfam" id="PF24381">
    <property type="entry name" value="DUF7537"/>
    <property type="match status" value="1"/>
</dbReference>
<dbReference type="Proteomes" id="UP000471521">
    <property type="component" value="Unassembled WGS sequence"/>
</dbReference>
<evidence type="ECO:0008006" key="4">
    <source>
        <dbReference type="Google" id="ProtNLM"/>
    </source>
</evidence>
<dbReference type="EMBL" id="WUUU01000054">
    <property type="protein sequence ID" value="MXR20653.1"/>
    <property type="molecule type" value="Genomic_DNA"/>
</dbReference>
<keyword evidence="3" id="KW-1185">Reference proteome</keyword>
<dbReference type="PROSITE" id="PS51257">
    <property type="entry name" value="PROKAR_LIPOPROTEIN"/>
    <property type="match status" value="1"/>
</dbReference>
<accession>A0A6B0SMA9</accession>
<feature type="region of interest" description="Disordered" evidence="1">
    <location>
        <begin position="24"/>
        <end position="49"/>
    </location>
</feature>
<protein>
    <recommendedName>
        <fullName evidence="4">Lipoprotein</fullName>
    </recommendedName>
</protein>
<gene>
    <name evidence="2" type="ORF">GRX66_08530</name>
</gene>
<dbReference type="RefSeq" id="WP_159526186.1">
    <property type="nucleotide sequence ID" value="NZ_WUUU01000054.1"/>
</dbReference>
<dbReference type="AlphaFoldDB" id="A0A6B0SMA9"/>
<dbReference type="Gene3D" id="2.50.20.20">
    <property type="match status" value="1"/>
</dbReference>
<dbReference type="OrthoDB" id="237998at2157"/>